<gene>
    <name evidence="1" type="ORF">VNO78_02727</name>
</gene>
<proteinExistence type="predicted"/>
<organism evidence="1 2">
    <name type="scientific">Psophocarpus tetragonolobus</name>
    <name type="common">Winged bean</name>
    <name type="synonym">Dolichos tetragonolobus</name>
    <dbReference type="NCBI Taxonomy" id="3891"/>
    <lineage>
        <taxon>Eukaryota</taxon>
        <taxon>Viridiplantae</taxon>
        <taxon>Streptophyta</taxon>
        <taxon>Embryophyta</taxon>
        <taxon>Tracheophyta</taxon>
        <taxon>Spermatophyta</taxon>
        <taxon>Magnoliopsida</taxon>
        <taxon>eudicotyledons</taxon>
        <taxon>Gunneridae</taxon>
        <taxon>Pentapetalae</taxon>
        <taxon>rosids</taxon>
        <taxon>fabids</taxon>
        <taxon>Fabales</taxon>
        <taxon>Fabaceae</taxon>
        <taxon>Papilionoideae</taxon>
        <taxon>50 kb inversion clade</taxon>
        <taxon>NPAAA clade</taxon>
        <taxon>indigoferoid/millettioid clade</taxon>
        <taxon>Phaseoleae</taxon>
        <taxon>Psophocarpus</taxon>
    </lineage>
</organism>
<evidence type="ECO:0000313" key="2">
    <source>
        <dbReference type="Proteomes" id="UP001386955"/>
    </source>
</evidence>
<dbReference type="EMBL" id="JAYMYS010000001">
    <property type="protein sequence ID" value="KAK7411294.1"/>
    <property type="molecule type" value="Genomic_DNA"/>
</dbReference>
<dbReference type="AlphaFoldDB" id="A0AAN9T1S6"/>
<sequence>MSATQLFDRGGDRASALFHRAARSSGSSSHFCRPDRGGDRVSAAQIAEEIVFSAAQIATAITLRRCSTGPPAPAALRRVLNLVPDPVGSWSFGASRAARSTATSRFEPRRDPVGAAPPALQNRRRKFRHLRFFLRPH</sequence>
<evidence type="ECO:0000313" key="1">
    <source>
        <dbReference type="EMBL" id="KAK7411294.1"/>
    </source>
</evidence>
<name>A0AAN9T1S6_PSOTE</name>
<dbReference type="Proteomes" id="UP001386955">
    <property type="component" value="Unassembled WGS sequence"/>
</dbReference>
<reference evidence="1 2" key="1">
    <citation type="submission" date="2024-01" db="EMBL/GenBank/DDBJ databases">
        <title>The genomes of 5 underutilized Papilionoideae crops provide insights into root nodulation and disease resistanc.</title>
        <authorList>
            <person name="Jiang F."/>
        </authorList>
    </citation>
    <scope>NUCLEOTIDE SEQUENCE [LARGE SCALE GENOMIC DNA]</scope>
    <source>
        <strain evidence="1">DUOXIRENSHENG_FW03</strain>
        <tissue evidence="1">Leaves</tissue>
    </source>
</reference>
<accession>A0AAN9T1S6</accession>
<keyword evidence="2" id="KW-1185">Reference proteome</keyword>
<comment type="caution">
    <text evidence="1">The sequence shown here is derived from an EMBL/GenBank/DDBJ whole genome shotgun (WGS) entry which is preliminary data.</text>
</comment>
<protein>
    <submittedName>
        <fullName evidence="1">Uncharacterized protein</fullName>
    </submittedName>
</protein>